<gene>
    <name evidence="1" type="ORF">QFC21_003469</name>
</gene>
<reference evidence="1" key="1">
    <citation type="submission" date="2023-04" db="EMBL/GenBank/DDBJ databases">
        <title>Draft Genome sequencing of Naganishia species isolated from polar environments using Oxford Nanopore Technology.</title>
        <authorList>
            <person name="Leo P."/>
            <person name="Venkateswaran K."/>
        </authorList>
    </citation>
    <scope>NUCLEOTIDE SEQUENCE</scope>
    <source>
        <strain evidence="1">MNA-CCFEE 5423</strain>
    </source>
</reference>
<name>A0ACC2VQU2_9TREE</name>
<protein>
    <submittedName>
        <fullName evidence="1">Uncharacterized protein</fullName>
    </submittedName>
</protein>
<dbReference type="EMBL" id="JASBWT010000010">
    <property type="protein sequence ID" value="KAJ9101250.1"/>
    <property type="molecule type" value="Genomic_DNA"/>
</dbReference>
<proteinExistence type="predicted"/>
<accession>A0ACC2VQU2</accession>
<sequence>MFMRAHPNHLFPEPSESRCQQCAKYFPGIDFILMHDWWVYVEEGGSIAAEDVAYAIQYAVIYQFLKYASHLETRDAARAYVEYGVKLEAEYINAHKGQSDVLLV</sequence>
<dbReference type="Proteomes" id="UP001227268">
    <property type="component" value="Unassembled WGS sequence"/>
</dbReference>
<evidence type="ECO:0000313" key="1">
    <source>
        <dbReference type="EMBL" id="KAJ9101250.1"/>
    </source>
</evidence>
<organism evidence="1 2">
    <name type="scientific">Naganishia friedmannii</name>
    <dbReference type="NCBI Taxonomy" id="89922"/>
    <lineage>
        <taxon>Eukaryota</taxon>
        <taxon>Fungi</taxon>
        <taxon>Dikarya</taxon>
        <taxon>Basidiomycota</taxon>
        <taxon>Agaricomycotina</taxon>
        <taxon>Tremellomycetes</taxon>
        <taxon>Filobasidiales</taxon>
        <taxon>Filobasidiaceae</taxon>
        <taxon>Naganishia</taxon>
    </lineage>
</organism>
<evidence type="ECO:0000313" key="2">
    <source>
        <dbReference type="Proteomes" id="UP001227268"/>
    </source>
</evidence>
<keyword evidence="2" id="KW-1185">Reference proteome</keyword>
<comment type="caution">
    <text evidence="1">The sequence shown here is derived from an EMBL/GenBank/DDBJ whole genome shotgun (WGS) entry which is preliminary data.</text>
</comment>